<feature type="domain" description="Response regulatory" evidence="3">
    <location>
        <begin position="9"/>
        <end position="128"/>
    </location>
</feature>
<dbReference type="PANTHER" id="PTHR43228:SF1">
    <property type="entry name" value="TWO-COMPONENT RESPONSE REGULATOR ARR22"/>
    <property type="match status" value="1"/>
</dbReference>
<dbReference type="Gene3D" id="3.40.50.2300">
    <property type="match status" value="1"/>
</dbReference>
<dbReference type="EMBL" id="CP066681">
    <property type="protein sequence ID" value="QQG36287.1"/>
    <property type="molecule type" value="Genomic_DNA"/>
</dbReference>
<evidence type="ECO:0000313" key="4">
    <source>
        <dbReference type="EMBL" id="QQG36287.1"/>
    </source>
</evidence>
<organism evidence="4 5">
    <name type="scientific">Micavibrio aeruginosavorus</name>
    <dbReference type="NCBI Taxonomy" id="349221"/>
    <lineage>
        <taxon>Bacteria</taxon>
        <taxon>Pseudomonadati</taxon>
        <taxon>Bdellovibrionota</taxon>
        <taxon>Bdellovibrionia</taxon>
        <taxon>Bdellovibrionales</taxon>
        <taxon>Pseudobdellovibrionaceae</taxon>
        <taxon>Micavibrio</taxon>
    </lineage>
</organism>
<name>A0A7T5R2F1_9BACT</name>
<dbReference type="PANTHER" id="PTHR43228">
    <property type="entry name" value="TWO-COMPONENT RESPONSE REGULATOR"/>
    <property type="match status" value="1"/>
</dbReference>
<feature type="region of interest" description="Disordered" evidence="2">
    <location>
        <begin position="144"/>
        <end position="167"/>
    </location>
</feature>
<dbReference type="InterPro" id="IPR011006">
    <property type="entry name" value="CheY-like_superfamily"/>
</dbReference>
<accession>A0A7T5R2F1</accession>
<evidence type="ECO:0000313" key="5">
    <source>
        <dbReference type="Proteomes" id="UP000595362"/>
    </source>
</evidence>
<sequence length="167" mass="19064">MPFDFKKLSILVVEDTAPMRKLITSVLETLGVGKICTAENGERGFEVFRKENPDIVIADWHMVPVSGIELTREIRSNMISPNRMVPIILVTGYSALNRVSEARDAGVTEFLVKPFSANDLAKRIAYVINKPRDYIDCKDYFGPDRRRRNTPDFKGPYRRKEDGDEKP</sequence>
<evidence type="ECO:0000259" key="3">
    <source>
        <dbReference type="PROSITE" id="PS50110"/>
    </source>
</evidence>
<dbReference type="SMART" id="SM00448">
    <property type="entry name" value="REC"/>
    <property type="match status" value="1"/>
</dbReference>
<protein>
    <submittedName>
        <fullName evidence="4">Response regulator</fullName>
    </submittedName>
</protein>
<dbReference type="InterPro" id="IPR052048">
    <property type="entry name" value="ST_Response_Regulator"/>
</dbReference>
<feature type="modified residue" description="4-aspartylphosphate" evidence="1">
    <location>
        <position position="59"/>
    </location>
</feature>
<evidence type="ECO:0000256" key="2">
    <source>
        <dbReference type="SAM" id="MobiDB-lite"/>
    </source>
</evidence>
<evidence type="ECO:0000256" key="1">
    <source>
        <dbReference type="PROSITE-ProRule" id="PRU00169"/>
    </source>
</evidence>
<dbReference type="AlphaFoldDB" id="A0A7T5R2F1"/>
<dbReference type="SUPFAM" id="SSF52172">
    <property type="entry name" value="CheY-like"/>
    <property type="match status" value="1"/>
</dbReference>
<gene>
    <name evidence="4" type="ORF">HYS17_00395</name>
</gene>
<dbReference type="PROSITE" id="PS50110">
    <property type="entry name" value="RESPONSE_REGULATORY"/>
    <property type="match status" value="1"/>
</dbReference>
<dbReference type="GO" id="GO:0000160">
    <property type="term" value="P:phosphorelay signal transduction system"/>
    <property type="evidence" value="ECO:0007669"/>
    <property type="project" value="InterPro"/>
</dbReference>
<proteinExistence type="predicted"/>
<reference evidence="4 5" key="1">
    <citation type="submission" date="2020-07" db="EMBL/GenBank/DDBJ databases">
        <title>Huge and variable diversity of episymbiotic CPR bacteria and DPANN archaea in groundwater ecosystems.</title>
        <authorList>
            <person name="He C.Y."/>
            <person name="Keren R."/>
            <person name="Whittaker M."/>
            <person name="Farag I.F."/>
            <person name="Doudna J."/>
            <person name="Cate J.H.D."/>
            <person name="Banfield J.F."/>
        </authorList>
    </citation>
    <scope>NUCLEOTIDE SEQUENCE [LARGE SCALE GENOMIC DNA]</scope>
    <source>
        <strain evidence="4">NC_groundwater_70_Ag_B-0.1um_54_66</strain>
    </source>
</reference>
<dbReference type="Pfam" id="PF00072">
    <property type="entry name" value="Response_reg"/>
    <property type="match status" value="1"/>
</dbReference>
<dbReference type="Proteomes" id="UP000595362">
    <property type="component" value="Chromosome"/>
</dbReference>
<dbReference type="InterPro" id="IPR001789">
    <property type="entry name" value="Sig_transdc_resp-reg_receiver"/>
</dbReference>
<feature type="compositionally biased region" description="Basic and acidic residues" evidence="2">
    <location>
        <begin position="158"/>
        <end position="167"/>
    </location>
</feature>
<keyword evidence="1" id="KW-0597">Phosphoprotein</keyword>